<sequence>MAVSARRGAPLTREEIYAAAWRLIDAGGVEGLSMRKLAAELDVNPMSLYHHVENKTALLHELCLRVGGQLATPPDDGSPWQDQMRALGHAYRELARRQPSLWRYVFNNPEVMSRQQGGLWLMLDRLLRMAGVPEDELSGTAEILSSFVSGFIFSESTGGVRPDAFDDAITLLIGGLEAYLDR</sequence>
<dbReference type="PANTHER" id="PTHR30055">
    <property type="entry name" value="HTH-TYPE TRANSCRIPTIONAL REGULATOR RUTR"/>
    <property type="match status" value="1"/>
</dbReference>
<accession>A0A7W7ZZH5</accession>
<reference evidence="6 7" key="1">
    <citation type="submission" date="2020-08" db="EMBL/GenBank/DDBJ databases">
        <title>Genomic Encyclopedia of Type Strains, Phase IV (KMG-IV): sequencing the most valuable type-strain genomes for metagenomic binning, comparative biology and taxonomic classification.</title>
        <authorList>
            <person name="Goeker M."/>
        </authorList>
    </citation>
    <scope>NUCLEOTIDE SEQUENCE [LARGE SCALE GENOMIC DNA]</scope>
    <source>
        <strain evidence="6 7">DSM 45385</strain>
    </source>
</reference>
<organism evidence="6 7">
    <name type="scientific">Nonomuraea endophytica</name>
    <dbReference type="NCBI Taxonomy" id="714136"/>
    <lineage>
        <taxon>Bacteria</taxon>
        <taxon>Bacillati</taxon>
        <taxon>Actinomycetota</taxon>
        <taxon>Actinomycetes</taxon>
        <taxon>Streptosporangiales</taxon>
        <taxon>Streptosporangiaceae</taxon>
        <taxon>Nonomuraea</taxon>
    </lineage>
</organism>
<dbReference type="InterPro" id="IPR001647">
    <property type="entry name" value="HTH_TetR"/>
</dbReference>
<keyword evidence="1" id="KW-0805">Transcription regulation</keyword>
<dbReference type="Proteomes" id="UP000568380">
    <property type="component" value="Unassembled WGS sequence"/>
</dbReference>
<evidence type="ECO:0000256" key="1">
    <source>
        <dbReference type="ARBA" id="ARBA00023015"/>
    </source>
</evidence>
<dbReference type="InterPro" id="IPR036271">
    <property type="entry name" value="Tet_transcr_reg_TetR-rel_C_sf"/>
</dbReference>
<keyword evidence="2 4" id="KW-0238">DNA-binding</keyword>
<gene>
    <name evidence="6" type="ORF">HNR40_002145</name>
</gene>
<dbReference type="AlphaFoldDB" id="A0A7W7ZZH5"/>
<evidence type="ECO:0000259" key="5">
    <source>
        <dbReference type="PROSITE" id="PS50977"/>
    </source>
</evidence>
<dbReference type="Pfam" id="PF13305">
    <property type="entry name" value="TetR_C_33"/>
    <property type="match status" value="1"/>
</dbReference>
<name>A0A7W7ZZH5_9ACTN</name>
<feature type="domain" description="HTH tetR-type" evidence="5">
    <location>
        <begin position="10"/>
        <end position="70"/>
    </location>
</feature>
<dbReference type="PROSITE" id="PS50977">
    <property type="entry name" value="HTH_TETR_2"/>
    <property type="match status" value="1"/>
</dbReference>
<dbReference type="InterPro" id="IPR025996">
    <property type="entry name" value="MT1864/Rv1816-like_C"/>
</dbReference>
<feature type="DNA-binding region" description="H-T-H motif" evidence="4">
    <location>
        <begin position="33"/>
        <end position="52"/>
    </location>
</feature>
<evidence type="ECO:0000256" key="4">
    <source>
        <dbReference type="PROSITE-ProRule" id="PRU00335"/>
    </source>
</evidence>
<dbReference type="RefSeq" id="WP_184960207.1">
    <property type="nucleotide sequence ID" value="NZ_JACHIN010000002.1"/>
</dbReference>
<dbReference type="EMBL" id="JACHIN010000002">
    <property type="protein sequence ID" value="MBB5076681.1"/>
    <property type="molecule type" value="Genomic_DNA"/>
</dbReference>
<evidence type="ECO:0000313" key="7">
    <source>
        <dbReference type="Proteomes" id="UP000568380"/>
    </source>
</evidence>
<dbReference type="InterPro" id="IPR050109">
    <property type="entry name" value="HTH-type_TetR-like_transc_reg"/>
</dbReference>
<evidence type="ECO:0000256" key="2">
    <source>
        <dbReference type="ARBA" id="ARBA00023125"/>
    </source>
</evidence>
<dbReference type="SUPFAM" id="SSF46689">
    <property type="entry name" value="Homeodomain-like"/>
    <property type="match status" value="1"/>
</dbReference>
<dbReference type="InterPro" id="IPR009057">
    <property type="entry name" value="Homeodomain-like_sf"/>
</dbReference>
<keyword evidence="7" id="KW-1185">Reference proteome</keyword>
<evidence type="ECO:0000313" key="6">
    <source>
        <dbReference type="EMBL" id="MBB5076681.1"/>
    </source>
</evidence>
<dbReference type="GO" id="GO:0003700">
    <property type="term" value="F:DNA-binding transcription factor activity"/>
    <property type="evidence" value="ECO:0007669"/>
    <property type="project" value="TreeGrafter"/>
</dbReference>
<evidence type="ECO:0000256" key="3">
    <source>
        <dbReference type="ARBA" id="ARBA00023163"/>
    </source>
</evidence>
<proteinExistence type="predicted"/>
<dbReference type="SUPFAM" id="SSF48498">
    <property type="entry name" value="Tetracyclin repressor-like, C-terminal domain"/>
    <property type="match status" value="1"/>
</dbReference>
<dbReference type="Gene3D" id="1.10.357.10">
    <property type="entry name" value="Tetracycline Repressor, domain 2"/>
    <property type="match status" value="1"/>
</dbReference>
<comment type="caution">
    <text evidence="6">The sequence shown here is derived from an EMBL/GenBank/DDBJ whole genome shotgun (WGS) entry which is preliminary data.</text>
</comment>
<dbReference type="Pfam" id="PF00440">
    <property type="entry name" value="TetR_N"/>
    <property type="match status" value="1"/>
</dbReference>
<keyword evidence="3" id="KW-0804">Transcription</keyword>
<dbReference type="GO" id="GO:0000976">
    <property type="term" value="F:transcription cis-regulatory region binding"/>
    <property type="evidence" value="ECO:0007669"/>
    <property type="project" value="TreeGrafter"/>
</dbReference>
<dbReference type="PANTHER" id="PTHR30055:SF151">
    <property type="entry name" value="TRANSCRIPTIONAL REGULATORY PROTEIN"/>
    <property type="match status" value="1"/>
</dbReference>
<protein>
    <submittedName>
        <fullName evidence="6">AcrR family transcriptional regulator</fullName>
    </submittedName>
</protein>